<accession>A0A662Z4D6</accession>
<organism evidence="1 2">
    <name type="scientific">Aliicoccus persicus</name>
    <dbReference type="NCBI Taxonomy" id="930138"/>
    <lineage>
        <taxon>Bacteria</taxon>
        <taxon>Bacillati</taxon>
        <taxon>Bacillota</taxon>
        <taxon>Bacilli</taxon>
        <taxon>Bacillales</taxon>
        <taxon>Staphylococcaceae</taxon>
        <taxon>Aliicoccus</taxon>
    </lineage>
</organism>
<evidence type="ECO:0008006" key="3">
    <source>
        <dbReference type="Google" id="ProtNLM"/>
    </source>
</evidence>
<name>A0A662Z4D6_9STAP</name>
<sequence length="165" mass="18649">MTVTPSILLLLALSASNTVDEHDSDVVTVQPGKTFEYEMNETFTHDGFEISITDAYYTEVEQVMDEEIIDIFGEPENLLAIEFEFKNVGADNQTQNFSVSFYGDNFIITDYNPSMYLPEVEPGESEQFHRFYDILEGVESLEVDIASFNDDGTVDTAIVKIIVEE</sequence>
<evidence type="ECO:0000313" key="2">
    <source>
        <dbReference type="Proteomes" id="UP000243605"/>
    </source>
</evidence>
<keyword evidence="2" id="KW-1185">Reference proteome</keyword>
<evidence type="ECO:0000313" key="1">
    <source>
        <dbReference type="EMBL" id="SEV91696.1"/>
    </source>
</evidence>
<protein>
    <recommendedName>
        <fullName evidence="3">DUF4352 domain-containing protein</fullName>
    </recommendedName>
</protein>
<proteinExistence type="predicted"/>
<dbReference type="AlphaFoldDB" id="A0A662Z4D6"/>
<gene>
    <name evidence="1" type="ORF">SAMN05192557_0753</name>
</gene>
<reference evidence="1 2" key="1">
    <citation type="submission" date="2016-10" db="EMBL/GenBank/DDBJ databases">
        <authorList>
            <person name="Varghese N."/>
            <person name="Submissions S."/>
        </authorList>
    </citation>
    <scope>NUCLEOTIDE SEQUENCE [LARGE SCALE GENOMIC DNA]</scope>
    <source>
        <strain evidence="1 2">IBRC-M10081</strain>
    </source>
</reference>
<dbReference type="RefSeq" id="WP_091474061.1">
    <property type="nucleotide sequence ID" value="NZ_FOIT01000002.1"/>
</dbReference>
<dbReference type="Proteomes" id="UP000243605">
    <property type="component" value="Unassembled WGS sequence"/>
</dbReference>
<dbReference type="EMBL" id="FOIT01000002">
    <property type="protein sequence ID" value="SEV91696.1"/>
    <property type="molecule type" value="Genomic_DNA"/>
</dbReference>